<dbReference type="KEGG" id="ria:C7V51_07100"/>
<evidence type="ECO:0000313" key="2">
    <source>
        <dbReference type="Proteomes" id="UP000283946"/>
    </source>
</evidence>
<dbReference type="AlphaFoldDB" id="A0AAD1EM51"/>
<dbReference type="CDD" id="cd00586">
    <property type="entry name" value="4HBT"/>
    <property type="match status" value="1"/>
</dbReference>
<reference evidence="1 2" key="1">
    <citation type="submission" date="2018-03" db="EMBL/GenBank/DDBJ databases">
        <title>Bacteriophage NCPPB3778 and a type I-E CRISPR drive the evolution of the US Biological Select Agent, Rathayibacter toxicus.</title>
        <authorList>
            <person name="Davis E.W.II."/>
            <person name="Tabima J.F."/>
            <person name="Weisberg A.J."/>
            <person name="Dantas Lopes L."/>
            <person name="Wiseman M.S."/>
            <person name="Wiseman M.S."/>
            <person name="Pupko T."/>
            <person name="Belcher M.S."/>
            <person name="Sechler A.J."/>
            <person name="Tancos M.A."/>
            <person name="Schroeder B.K."/>
            <person name="Murray T.D."/>
            <person name="Luster D.G."/>
            <person name="Schneider W.L."/>
            <person name="Rogers E."/>
            <person name="Andreote F.D."/>
            <person name="Grunwald N.J."/>
            <person name="Putnam M.L."/>
            <person name="Chang J.H."/>
        </authorList>
    </citation>
    <scope>NUCLEOTIDE SEQUENCE [LARGE SCALE GENOMIC DNA]</scope>
    <source>
        <strain evidence="1 2">NCCPB 2253</strain>
    </source>
</reference>
<protein>
    <submittedName>
        <fullName evidence="1">Acyl-CoA thioesterase</fullName>
    </submittedName>
</protein>
<evidence type="ECO:0000313" key="1">
    <source>
        <dbReference type="EMBL" id="AZZ55678.1"/>
    </source>
</evidence>
<dbReference type="SUPFAM" id="SSF54637">
    <property type="entry name" value="Thioesterase/thiol ester dehydrase-isomerase"/>
    <property type="match status" value="1"/>
</dbReference>
<dbReference type="RefSeq" id="WP_104264315.1">
    <property type="nucleotide sequence ID" value="NZ_CP028130.1"/>
</dbReference>
<proteinExistence type="predicted"/>
<name>A0AAD1EM51_9MICO</name>
<dbReference type="Gene3D" id="3.10.129.10">
    <property type="entry name" value="Hotdog Thioesterase"/>
    <property type="match status" value="1"/>
</dbReference>
<gene>
    <name evidence="1" type="ORF">C7V51_07100</name>
</gene>
<organism evidence="1 2">
    <name type="scientific">Rathayibacter iranicus</name>
    <dbReference type="NCBI Taxonomy" id="59737"/>
    <lineage>
        <taxon>Bacteria</taxon>
        <taxon>Bacillati</taxon>
        <taxon>Actinomycetota</taxon>
        <taxon>Actinomycetes</taxon>
        <taxon>Micrococcales</taxon>
        <taxon>Microbacteriaceae</taxon>
        <taxon>Rathayibacter</taxon>
    </lineage>
</organism>
<dbReference type="Proteomes" id="UP000283946">
    <property type="component" value="Chromosome"/>
</dbReference>
<dbReference type="InterPro" id="IPR029069">
    <property type="entry name" value="HotDog_dom_sf"/>
</dbReference>
<accession>A0AAD1EM51</accession>
<dbReference type="EMBL" id="CP028130">
    <property type="protein sequence ID" value="AZZ55678.1"/>
    <property type="molecule type" value="Genomic_DNA"/>
</dbReference>
<sequence>MNRFDAPAFEHVHTVTFGDTNATGNVYFARLFEWQGTVRELFLVGHAPEVLAALGAEVSLVTVSASAQFLAELWPFDRVAIRLKADDPVQNRMRMRFDYWRVGGEIEELVATSEQTVAWLSRSHHNDVPKPLPVPDSLRSAIRVATEEYRRARA</sequence>
<dbReference type="Pfam" id="PF13279">
    <property type="entry name" value="4HBT_2"/>
    <property type="match status" value="1"/>
</dbReference>